<dbReference type="AlphaFoldDB" id="A0A6A3I3W5"/>
<gene>
    <name evidence="3" type="ORF">PR001_g1944</name>
    <name evidence="2" type="ORF">PR002_g25408</name>
    <name evidence="4" type="ORF">PR003_g5478</name>
</gene>
<evidence type="ECO:0000313" key="3">
    <source>
        <dbReference type="EMBL" id="KAE9050898.1"/>
    </source>
</evidence>
<reference evidence="5 7" key="1">
    <citation type="submission" date="2018-09" db="EMBL/GenBank/DDBJ databases">
        <title>Genomic investigation of the strawberry pathogen Phytophthora fragariae indicates pathogenicity is determined by transcriptional variation in three key races.</title>
        <authorList>
            <person name="Adams T.M."/>
            <person name="Armitage A.D."/>
            <person name="Sobczyk M.K."/>
            <person name="Bates H.J."/>
            <person name="Dunwell J.M."/>
            <person name="Nellist C.F."/>
            <person name="Harrison R.J."/>
        </authorList>
    </citation>
    <scope>NUCLEOTIDE SEQUENCE [LARGE SCALE GENOMIC DNA]</scope>
    <source>
        <strain evidence="3 5">SCRP249</strain>
        <strain evidence="2 7">SCRP324</strain>
        <strain evidence="4 6">SCRP333</strain>
    </source>
</reference>
<evidence type="ECO:0000313" key="2">
    <source>
        <dbReference type="EMBL" id="KAE8976102.1"/>
    </source>
</evidence>
<evidence type="ECO:0000313" key="4">
    <source>
        <dbReference type="EMBL" id="KAE9350206.1"/>
    </source>
</evidence>
<name>A0A6A3I3W5_9STRA</name>
<evidence type="ECO:0000313" key="6">
    <source>
        <dbReference type="Proteomes" id="UP000434957"/>
    </source>
</evidence>
<comment type="caution">
    <text evidence="2">The sequence shown here is derived from an EMBL/GenBank/DDBJ whole genome shotgun (WGS) entry which is preliminary data.</text>
</comment>
<dbReference type="Proteomes" id="UP000435112">
    <property type="component" value="Unassembled WGS sequence"/>
</dbReference>
<dbReference type="Proteomes" id="UP000434957">
    <property type="component" value="Unassembled WGS sequence"/>
</dbReference>
<proteinExistence type="predicted"/>
<sequence length="321" mass="36428">MQKLRRNPARAAKRKKQKRENDAVVPSDNSAVNRFCYILDLGSASVWEYLDPQSVSNTIQACPDVFSEDFTDSVSLRAVENFATENKTHLGRHCECDWMRRLDFHYQSDDRCKGAAPFTVDKTLPILQLPGGAKALLGALLLTKKLMQPFQQAERCRDAAFVPMVCPLVTKKNPSLPTRAAVTRAMDRISLGAGARFFYKFKLNSQPSFVDYIEEHWSGMSGSLCQYCDSLTGPDARKPRKYAGLTSTEIRRIRANCTKLYQPLKAALDKDLRFVRFVRRPRRRSRREWSFTGKYKGLVAGISQGDVLCGLFLVSGFWPHE</sequence>
<evidence type="ECO:0000313" key="7">
    <source>
        <dbReference type="Proteomes" id="UP000435112"/>
    </source>
</evidence>
<dbReference type="EMBL" id="QXFV01000064">
    <property type="protein sequence ID" value="KAE9050898.1"/>
    <property type="molecule type" value="Genomic_DNA"/>
</dbReference>
<accession>A0A6A3I3W5</accession>
<evidence type="ECO:0000313" key="5">
    <source>
        <dbReference type="Proteomes" id="UP000429607"/>
    </source>
</evidence>
<feature type="compositionally biased region" description="Basic residues" evidence="1">
    <location>
        <begin position="1"/>
        <end position="18"/>
    </location>
</feature>
<evidence type="ECO:0000256" key="1">
    <source>
        <dbReference type="SAM" id="MobiDB-lite"/>
    </source>
</evidence>
<dbReference type="EMBL" id="QXFT01000229">
    <property type="protein sequence ID" value="KAE9350206.1"/>
    <property type="molecule type" value="Genomic_DNA"/>
</dbReference>
<organism evidence="2 7">
    <name type="scientific">Phytophthora rubi</name>
    <dbReference type="NCBI Taxonomy" id="129364"/>
    <lineage>
        <taxon>Eukaryota</taxon>
        <taxon>Sar</taxon>
        <taxon>Stramenopiles</taxon>
        <taxon>Oomycota</taxon>
        <taxon>Peronosporomycetes</taxon>
        <taxon>Peronosporales</taxon>
        <taxon>Peronosporaceae</taxon>
        <taxon>Phytophthora</taxon>
    </lineage>
</organism>
<dbReference type="OrthoDB" id="108179at2759"/>
<protein>
    <submittedName>
        <fullName evidence="2">Uncharacterized protein</fullName>
    </submittedName>
</protein>
<dbReference type="EMBL" id="QXFU01003351">
    <property type="protein sequence ID" value="KAE8976102.1"/>
    <property type="molecule type" value="Genomic_DNA"/>
</dbReference>
<dbReference type="Proteomes" id="UP000429607">
    <property type="component" value="Unassembled WGS sequence"/>
</dbReference>
<keyword evidence="6" id="KW-1185">Reference proteome</keyword>
<feature type="region of interest" description="Disordered" evidence="1">
    <location>
        <begin position="1"/>
        <end position="25"/>
    </location>
</feature>